<dbReference type="Proteomes" id="UP000020077">
    <property type="component" value="Unassembled WGS sequence"/>
</dbReference>
<dbReference type="InterPro" id="IPR001633">
    <property type="entry name" value="EAL_dom"/>
</dbReference>
<comment type="caution">
    <text evidence="2">The sequence shown here is derived from an EMBL/GenBank/DDBJ whole genome shotgun (WGS) entry which is preliminary data.</text>
</comment>
<name>A0A080LVP2_9PROT</name>
<dbReference type="PROSITE" id="PS51833">
    <property type="entry name" value="HDOD"/>
    <property type="match status" value="1"/>
</dbReference>
<accession>A0A080LVP2</accession>
<evidence type="ECO:0000259" key="1">
    <source>
        <dbReference type="PROSITE" id="PS51833"/>
    </source>
</evidence>
<dbReference type="Gene3D" id="1.10.3210.10">
    <property type="entry name" value="Hypothetical protein af1432"/>
    <property type="match status" value="1"/>
</dbReference>
<dbReference type="InterPro" id="IPR014408">
    <property type="entry name" value="dGMP_Pdiesterase_EAL/HD-GYP"/>
</dbReference>
<gene>
    <name evidence="2" type="ORF">AW09_002109</name>
</gene>
<reference evidence="2 3" key="1">
    <citation type="submission" date="2014-02" db="EMBL/GenBank/DDBJ databases">
        <title>Expanding our view of genomic diversity in Candidatus Accumulibacter clades.</title>
        <authorList>
            <person name="Skennerton C.T."/>
            <person name="Barr J.J."/>
            <person name="Slater F.R."/>
            <person name="Bond P.L."/>
            <person name="Tyson G.W."/>
        </authorList>
    </citation>
    <scope>NUCLEOTIDE SEQUENCE [LARGE SCALE GENOMIC DNA]</scope>
    <source>
        <strain evidence="3">BA-91</strain>
    </source>
</reference>
<dbReference type="PIRSF" id="PIRSF003180">
    <property type="entry name" value="DiGMPpdiest_YuxH"/>
    <property type="match status" value="1"/>
</dbReference>
<dbReference type="InterPro" id="IPR013976">
    <property type="entry name" value="HDOD"/>
</dbReference>
<organism evidence="2 3">
    <name type="scientific">Candidatus Accumulibacter phosphatis</name>
    <dbReference type="NCBI Taxonomy" id="327160"/>
    <lineage>
        <taxon>Bacteria</taxon>
        <taxon>Pseudomonadati</taxon>
        <taxon>Pseudomonadota</taxon>
        <taxon>Betaproteobacteria</taxon>
        <taxon>Candidatus Accumulibacter</taxon>
    </lineage>
</organism>
<dbReference type="EMBL" id="JDVG02000348">
    <property type="protein sequence ID" value="KFB72696.1"/>
    <property type="molecule type" value="Genomic_DNA"/>
</dbReference>
<feature type="domain" description="HDOD" evidence="1">
    <location>
        <begin position="202"/>
        <end position="396"/>
    </location>
</feature>
<dbReference type="SUPFAM" id="SSF109604">
    <property type="entry name" value="HD-domain/PDEase-like"/>
    <property type="match status" value="1"/>
</dbReference>
<dbReference type="PANTHER" id="PTHR33525:SF4">
    <property type="entry name" value="CYCLIC DI-GMP PHOSPHODIESTERASE CDGJ"/>
    <property type="match status" value="1"/>
</dbReference>
<dbReference type="Pfam" id="PF08668">
    <property type="entry name" value="HDOD"/>
    <property type="match status" value="1"/>
</dbReference>
<dbReference type="Pfam" id="PF00563">
    <property type="entry name" value="EAL"/>
    <property type="match status" value="1"/>
</dbReference>
<evidence type="ECO:0000313" key="2">
    <source>
        <dbReference type="EMBL" id="KFB72696.1"/>
    </source>
</evidence>
<sequence>MTDDQSLRNAFLFRQPILNRQQELAGYQLSFRSSATTTDSGPVATAALCAAYSELGMQSALGNHCAFIAIDADFLHQEAIELLPPASVVLELLLDGVADKATLTRCQSLRARGYALALTDYRGIDDRSRPLLPMVEVIKIDLVAAEAGQLRDLAGSLRKLPIKLLAQGVTSREQMEHCRNLGFELFQGRYFAQAEIVRGRRLSASQAALIRLVNLVGRDVETALIEDAFKHEPALTLNLLRVVNSVGCRGSRLAQPVTSLRHAITLFGRRQLQRWLSLLLLAPSHAADPSRSPLLQVAALRGRMMELLIELGPPGNHRHLGDLAFITGILSMMPIALSLPIEEILEQIAVEREVRSALCEHGGLLGNILALLECFDNDDAPGCDQLLSALPGHFDHLTLNTCLSVALRWLNGGSE</sequence>
<dbReference type="InterPro" id="IPR035919">
    <property type="entry name" value="EAL_sf"/>
</dbReference>
<evidence type="ECO:0000313" key="3">
    <source>
        <dbReference type="Proteomes" id="UP000020077"/>
    </source>
</evidence>
<proteinExistence type="predicted"/>
<dbReference type="SUPFAM" id="SSF141868">
    <property type="entry name" value="EAL domain-like"/>
    <property type="match status" value="1"/>
</dbReference>
<dbReference type="PANTHER" id="PTHR33525">
    <property type="match status" value="1"/>
</dbReference>
<dbReference type="InterPro" id="IPR052340">
    <property type="entry name" value="RNase_Y/CdgJ"/>
</dbReference>
<protein>
    <submittedName>
        <fullName evidence="2">EAL domain protein</fullName>
    </submittedName>
</protein>
<dbReference type="Gene3D" id="3.20.20.450">
    <property type="entry name" value="EAL domain"/>
    <property type="match status" value="1"/>
</dbReference>
<dbReference type="AlphaFoldDB" id="A0A080LVP2"/>